<dbReference type="CDD" id="cd01347">
    <property type="entry name" value="ligand_gated_channel"/>
    <property type="match status" value="1"/>
</dbReference>
<proteinExistence type="inferred from homology"/>
<name>A0ABT2CZI5_9BURK</name>
<dbReference type="InterPro" id="IPR039426">
    <property type="entry name" value="TonB-dep_rcpt-like"/>
</dbReference>
<keyword evidence="5 10" id="KW-0812">Transmembrane</keyword>
<dbReference type="InterPro" id="IPR037066">
    <property type="entry name" value="Plug_dom_sf"/>
</dbReference>
<evidence type="ECO:0000256" key="8">
    <source>
        <dbReference type="ARBA" id="ARBA00023170"/>
    </source>
</evidence>
<feature type="domain" description="TonB-dependent receptor-like beta-barrel" evidence="13">
    <location>
        <begin position="417"/>
        <end position="932"/>
    </location>
</feature>
<sequence length="970" mass="103399">MNETLISRAVRRLFAGGGVAGLALLVLPLAAAAQEAAPVSAQAPAQAPEQAQQQAPQRVTVTGSLIRRTQAETAQEVLTVNRADIEKSGKQTVADLLQTLAVNSQGAVPNTFGNGFAPGASGISLRGLGVASTLVLINGRRVAPYGLSDDGQKQFTDLNMIPADAVDRVEVLLEGASSIYGSDAIAGVVNVILRNSYKGQTVRVSDGISDKWDGETTTAAYTFGFGDLDTQKYNAVLSAEYKKVDNIQCKDRRDRDWVCRVDLRKFGFSAQESLGGTGAITGNNAAGSAINGNVRNPTTFDYFNRGNLAPATGFTRFFPGAACANFTRQPQGDPGGGCLIDAPFQFSQIQPVQESLALYGRGTWQFHPNHQAFTELIYYTSSADSSTTPSTVSASEGSPVGAVSNASVALGATHPDNPYFGTAARLRYLAADVGQRVTHVDSNFIRWTAGMKGSLFGWDYDTAIIFSHNNVWQKRNGYLQRNVAFALLNPTPANVAAAMVDPNYAALPPGTLWRIGENAGLNSPAVYAALSPTLHSRADTEMDLIDFKATRDFAGLLPTGAIGLAVGGEFRHEKSELLPVTGTPTGNIIGLGFSAYSGSHNVSALYSEGLVPLPNKVELTGAIRWDRYTDVGSSWTPKAAVKWTPLRSVAVRGTYARGFRAPSPAENGVGGLAAFATASDPVRCALGVQLACSPASVALVTRGNPALQPEHSSSWDVGVIWDPLPRTSLSVDLWRLKRRDEINQVVVADAIAAGSVVRDPSTAIPGIPNDPGAISVVEGNFINSSQSVVKGIDFDARYGYTLPRGFGNVSVDGKLTHLFRWARTERGGGTIDFAGTHGNCDVTNCAGTPRNKANVHLNWEREQWRVTATVNYRSPFKNLLFQGDPSGCASTFANGNPAPNGDCEIDSFTTVDLTARWKPAPKWEVFGSIQNLFDKLPPLDPLTYGAQSYNPQDFEGARGRMLTLGARYTF</sequence>
<accession>A0ABT2CZI5</accession>
<dbReference type="RefSeq" id="WP_258812563.1">
    <property type="nucleotide sequence ID" value="NZ_JANUGU010000004.1"/>
</dbReference>
<dbReference type="Pfam" id="PF07715">
    <property type="entry name" value="Plug"/>
    <property type="match status" value="1"/>
</dbReference>
<dbReference type="Gene3D" id="2.40.170.20">
    <property type="entry name" value="TonB-dependent receptor, beta-barrel domain"/>
    <property type="match status" value="1"/>
</dbReference>
<comment type="caution">
    <text evidence="15">The sequence shown here is derived from an EMBL/GenBank/DDBJ whole genome shotgun (WGS) entry which is preliminary data.</text>
</comment>
<protein>
    <submittedName>
        <fullName evidence="15">TonB-dependent receptor</fullName>
    </submittedName>
</protein>
<dbReference type="PANTHER" id="PTHR47234:SF1">
    <property type="entry name" value="TONB-DEPENDENT RECEPTOR"/>
    <property type="match status" value="1"/>
</dbReference>
<evidence type="ECO:0000256" key="5">
    <source>
        <dbReference type="ARBA" id="ARBA00022692"/>
    </source>
</evidence>
<evidence type="ECO:0000256" key="9">
    <source>
        <dbReference type="ARBA" id="ARBA00023237"/>
    </source>
</evidence>
<dbReference type="Proteomes" id="UP001204621">
    <property type="component" value="Unassembled WGS sequence"/>
</dbReference>
<evidence type="ECO:0000256" key="6">
    <source>
        <dbReference type="ARBA" id="ARBA00023077"/>
    </source>
</evidence>
<keyword evidence="6 11" id="KW-0798">TonB box</keyword>
<keyword evidence="4 10" id="KW-1134">Transmembrane beta strand</keyword>
<reference evidence="15 16" key="1">
    <citation type="submission" date="2022-08" db="EMBL/GenBank/DDBJ databases">
        <title>Reclassification of Massilia species as members of the genera Telluria, Duganella, Pseudoduganella, Mokoshia gen. nov. and Zemynaea gen. nov. using orthogonal and non-orthogonal genome-based approaches.</title>
        <authorList>
            <person name="Bowman J.P."/>
        </authorList>
    </citation>
    <scope>NUCLEOTIDE SEQUENCE [LARGE SCALE GENOMIC DNA]</scope>
    <source>
        <strain evidence="15 16">JCM 31606</strain>
    </source>
</reference>
<evidence type="ECO:0000259" key="14">
    <source>
        <dbReference type="Pfam" id="PF07715"/>
    </source>
</evidence>
<feature type="chain" id="PRO_5047529675" evidence="12">
    <location>
        <begin position="34"/>
        <end position="970"/>
    </location>
</feature>
<feature type="signal peptide" evidence="12">
    <location>
        <begin position="1"/>
        <end position="33"/>
    </location>
</feature>
<keyword evidence="12" id="KW-0732">Signal</keyword>
<dbReference type="InterPro" id="IPR000531">
    <property type="entry name" value="Beta-barrel_TonB"/>
</dbReference>
<gene>
    <name evidence="15" type="ORF">NX778_15050</name>
</gene>
<dbReference type="EMBL" id="JANUGU010000004">
    <property type="protein sequence ID" value="MCS0659386.1"/>
    <property type="molecule type" value="Genomic_DNA"/>
</dbReference>
<dbReference type="PROSITE" id="PS52016">
    <property type="entry name" value="TONB_DEPENDENT_REC_3"/>
    <property type="match status" value="1"/>
</dbReference>
<dbReference type="Pfam" id="PF00593">
    <property type="entry name" value="TonB_dep_Rec_b-barrel"/>
    <property type="match status" value="1"/>
</dbReference>
<dbReference type="InterPro" id="IPR036942">
    <property type="entry name" value="Beta-barrel_TonB_sf"/>
</dbReference>
<dbReference type="PANTHER" id="PTHR47234">
    <property type="match status" value="1"/>
</dbReference>
<evidence type="ECO:0000313" key="16">
    <source>
        <dbReference type="Proteomes" id="UP001204621"/>
    </source>
</evidence>
<evidence type="ECO:0000256" key="1">
    <source>
        <dbReference type="ARBA" id="ARBA00004571"/>
    </source>
</evidence>
<organism evidence="15 16">
    <name type="scientific">Massilia terrae</name>
    <dbReference type="NCBI Taxonomy" id="1811224"/>
    <lineage>
        <taxon>Bacteria</taxon>
        <taxon>Pseudomonadati</taxon>
        <taxon>Pseudomonadota</taxon>
        <taxon>Betaproteobacteria</taxon>
        <taxon>Burkholderiales</taxon>
        <taxon>Oxalobacteraceae</taxon>
        <taxon>Telluria group</taxon>
        <taxon>Massilia</taxon>
    </lineage>
</organism>
<keyword evidence="16" id="KW-1185">Reference proteome</keyword>
<dbReference type="Gene3D" id="2.170.130.10">
    <property type="entry name" value="TonB-dependent receptor, plug domain"/>
    <property type="match status" value="1"/>
</dbReference>
<evidence type="ECO:0000256" key="10">
    <source>
        <dbReference type="PROSITE-ProRule" id="PRU01360"/>
    </source>
</evidence>
<dbReference type="SUPFAM" id="SSF56935">
    <property type="entry name" value="Porins"/>
    <property type="match status" value="1"/>
</dbReference>
<evidence type="ECO:0000256" key="2">
    <source>
        <dbReference type="ARBA" id="ARBA00009810"/>
    </source>
</evidence>
<evidence type="ECO:0000256" key="3">
    <source>
        <dbReference type="ARBA" id="ARBA00022448"/>
    </source>
</evidence>
<evidence type="ECO:0000259" key="13">
    <source>
        <dbReference type="Pfam" id="PF00593"/>
    </source>
</evidence>
<keyword evidence="9 10" id="KW-0998">Cell outer membrane</keyword>
<keyword evidence="7 10" id="KW-0472">Membrane</keyword>
<comment type="subcellular location">
    <subcellularLocation>
        <location evidence="1 10">Cell outer membrane</location>
        <topology evidence="1 10">Multi-pass membrane protein</topology>
    </subcellularLocation>
</comment>
<evidence type="ECO:0000256" key="11">
    <source>
        <dbReference type="RuleBase" id="RU003357"/>
    </source>
</evidence>
<evidence type="ECO:0000256" key="12">
    <source>
        <dbReference type="SAM" id="SignalP"/>
    </source>
</evidence>
<dbReference type="InterPro" id="IPR012910">
    <property type="entry name" value="Plug_dom"/>
</dbReference>
<evidence type="ECO:0000313" key="15">
    <source>
        <dbReference type="EMBL" id="MCS0659386.1"/>
    </source>
</evidence>
<feature type="domain" description="TonB-dependent receptor plug" evidence="14">
    <location>
        <begin position="70"/>
        <end position="188"/>
    </location>
</feature>
<evidence type="ECO:0000256" key="7">
    <source>
        <dbReference type="ARBA" id="ARBA00023136"/>
    </source>
</evidence>
<keyword evidence="8 15" id="KW-0675">Receptor</keyword>
<evidence type="ECO:0000256" key="4">
    <source>
        <dbReference type="ARBA" id="ARBA00022452"/>
    </source>
</evidence>
<comment type="similarity">
    <text evidence="2 10 11">Belongs to the TonB-dependent receptor family.</text>
</comment>
<keyword evidence="3 10" id="KW-0813">Transport</keyword>